<keyword evidence="2" id="KW-0812">Transmembrane</keyword>
<evidence type="ECO:0000256" key="1">
    <source>
        <dbReference type="SAM" id="MobiDB-lite"/>
    </source>
</evidence>
<organism evidence="3 4">
    <name type="scientific">Smittium mucronatum</name>
    <dbReference type="NCBI Taxonomy" id="133383"/>
    <lineage>
        <taxon>Eukaryota</taxon>
        <taxon>Fungi</taxon>
        <taxon>Fungi incertae sedis</taxon>
        <taxon>Zoopagomycota</taxon>
        <taxon>Kickxellomycotina</taxon>
        <taxon>Harpellomycetes</taxon>
        <taxon>Harpellales</taxon>
        <taxon>Legeriomycetaceae</taxon>
        <taxon>Smittium</taxon>
    </lineage>
</organism>
<accession>A0A1R0GUU4</accession>
<dbReference type="AlphaFoldDB" id="A0A1R0GUU4"/>
<feature type="region of interest" description="Disordered" evidence="1">
    <location>
        <begin position="62"/>
        <end position="120"/>
    </location>
</feature>
<keyword evidence="4" id="KW-1185">Reference proteome</keyword>
<evidence type="ECO:0000313" key="3">
    <source>
        <dbReference type="EMBL" id="OLY80666.1"/>
    </source>
</evidence>
<dbReference type="EMBL" id="LSSL01003273">
    <property type="protein sequence ID" value="OLY80666.1"/>
    <property type="molecule type" value="Genomic_DNA"/>
</dbReference>
<protein>
    <submittedName>
        <fullName evidence="3">Uncharacterized protein</fullName>
    </submittedName>
</protein>
<sequence length="198" mass="21336">MKLVSKISQGYEVHQKQYAYTVPENLSPGKYYGVRIMRVSDGSGASVVDDGVYSSYFEITSEKNNNSYPNKTADPETKGSTSKYPDSNPSPSAESKSSKLPQSNLSGNNNRGENADTSKSVDDGCFDAGISDPKCGSQISNGKNSKSNRVVEDDGNGVIGSQKTNFGRVYSPKNSASNPFCMSSLAFAVFFGFMLIFF</sequence>
<evidence type="ECO:0000256" key="2">
    <source>
        <dbReference type="SAM" id="Phobius"/>
    </source>
</evidence>
<gene>
    <name evidence="3" type="ORF">AYI68_g5239</name>
</gene>
<feature type="compositionally biased region" description="Polar residues" evidence="1">
    <location>
        <begin position="100"/>
        <end position="112"/>
    </location>
</feature>
<proteinExistence type="predicted"/>
<reference evidence="3 4" key="1">
    <citation type="journal article" date="2016" name="Mol. Biol. Evol.">
        <title>Genome-Wide Survey of Gut Fungi (Harpellales) Reveals the First Horizontally Transferred Ubiquitin Gene from a Mosquito Host.</title>
        <authorList>
            <person name="Wang Y."/>
            <person name="White M.M."/>
            <person name="Kvist S."/>
            <person name="Moncalvo J.M."/>
        </authorList>
    </citation>
    <scope>NUCLEOTIDE SEQUENCE [LARGE SCALE GENOMIC DNA]</scope>
    <source>
        <strain evidence="3 4">ALG-7-W6</strain>
    </source>
</reference>
<feature type="region of interest" description="Disordered" evidence="1">
    <location>
        <begin position="136"/>
        <end position="162"/>
    </location>
</feature>
<dbReference type="Proteomes" id="UP000187455">
    <property type="component" value="Unassembled WGS sequence"/>
</dbReference>
<comment type="caution">
    <text evidence="3">The sequence shown here is derived from an EMBL/GenBank/DDBJ whole genome shotgun (WGS) entry which is preliminary data.</text>
</comment>
<keyword evidence="2" id="KW-0472">Membrane</keyword>
<feature type="compositionally biased region" description="Low complexity" evidence="1">
    <location>
        <begin position="87"/>
        <end position="99"/>
    </location>
</feature>
<feature type="transmembrane region" description="Helical" evidence="2">
    <location>
        <begin position="180"/>
        <end position="197"/>
    </location>
</feature>
<evidence type="ECO:0000313" key="4">
    <source>
        <dbReference type="Proteomes" id="UP000187455"/>
    </source>
</evidence>
<feature type="compositionally biased region" description="Polar residues" evidence="1">
    <location>
        <begin position="137"/>
        <end position="148"/>
    </location>
</feature>
<keyword evidence="2" id="KW-1133">Transmembrane helix</keyword>
<name>A0A1R0GUU4_9FUNG</name>